<name>A0ACB8CVV6_DERSI</name>
<proteinExistence type="predicted"/>
<evidence type="ECO:0000313" key="1">
    <source>
        <dbReference type="EMBL" id="KAH7953310.1"/>
    </source>
</evidence>
<dbReference type="Proteomes" id="UP000821865">
    <property type="component" value="Chromosome 4"/>
</dbReference>
<gene>
    <name evidence="1" type="ORF">HPB49_007025</name>
</gene>
<keyword evidence="2" id="KW-1185">Reference proteome</keyword>
<organism evidence="1 2">
    <name type="scientific">Dermacentor silvarum</name>
    <name type="common">Tick</name>
    <dbReference type="NCBI Taxonomy" id="543639"/>
    <lineage>
        <taxon>Eukaryota</taxon>
        <taxon>Metazoa</taxon>
        <taxon>Ecdysozoa</taxon>
        <taxon>Arthropoda</taxon>
        <taxon>Chelicerata</taxon>
        <taxon>Arachnida</taxon>
        <taxon>Acari</taxon>
        <taxon>Parasitiformes</taxon>
        <taxon>Ixodida</taxon>
        <taxon>Ixodoidea</taxon>
        <taxon>Ixodidae</taxon>
        <taxon>Rhipicephalinae</taxon>
        <taxon>Dermacentor</taxon>
    </lineage>
</organism>
<protein>
    <submittedName>
        <fullName evidence="1">Uncharacterized protein</fullName>
    </submittedName>
</protein>
<evidence type="ECO:0000313" key="2">
    <source>
        <dbReference type="Proteomes" id="UP000821865"/>
    </source>
</evidence>
<sequence length="480" mass="52295">MICAEFQAAAASRDRALQELHHQLDEAWQEAVEGAASGPAWSFATVMAGRRDANVVATDSGAAPGICVFQCGFGGSDGATAPVNSVGPGDHLAFLMPIGPLHRRPVRAWPAKKKSPEARRSPKYLFLFTSTSSSGERTCHIIFVSSRFTSTSSSGECTCHIPFISSREKARAAFTSRNNDEAANEDLQMRAIARPELTRPEQVAAEYSDGLGVDECLPDLCFASGSNEISSQCTNISGRVVSVVHFIKAIQDFNNHHCASPHGGCFELQAERRVGFWSEYTFKCSGCGENKKVTTGPREEPTSLTEKTALGGNDAAVWGFMSIGSGHSHLEEAISVMEIPAMSKGSFQRREESIGKEISARMAVPQASQLLWMVPGLTEVHGHRYSANSGLAVIIGKRTQKLLYLGVRNKLCSTCEYYEKKGQTKDHACYENWDQSSGAMEADILVKGFQRSTEMHGVQYRTFIDDGDSSVHYQLQTKAE</sequence>
<comment type="caution">
    <text evidence="1">The sequence shown here is derived from an EMBL/GenBank/DDBJ whole genome shotgun (WGS) entry which is preliminary data.</text>
</comment>
<reference evidence="1" key="1">
    <citation type="submission" date="2020-05" db="EMBL/GenBank/DDBJ databases">
        <title>Large-scale comparative analyses of tick genomes elucidate their genetic diversity and vector capacities.</title>
        <authorList>
            <person name="Jia N."/>
            <person name="Wang J."/>
            <person name="Shi W."/>
            <person name="Du L."/>
            <person name="Sun Y."/>
            <person name="Zhan W."/>
            <person name="Jiang J."/>
            <person name="Wang Q."/>
            <person name="Zhang B."/>
            <person name="Ji P."/>
            <person name="Sakyi L.B."/>
            <person name="Cui X."/>
            <person name="Yuan T."/>
            <person name="Jiang B."/>
            <person name="Yang W."/>
            <person name="Lam T.T.-Y."/>
            <person name="Chang Q."/>
            <person name="Ding S."/>
            <person name="Wang X."/>
            <person name="Zhu J."/>
            <person name="Ruan X."/>
            <person name="Zhao L."/>
            <person name="Wei J."/>
            <person name="Que T."/>
            <person name="Du C."/>
            <person name="Cheng J."/>
            <person name="Dai P."/>
            <person name="Han X."/>
            <person name="Huang E."/>
            <person name="Gao Y."/>
            <person name="Liu J."/>
            <person name="Shao H."/>
            <person name="Ye R."/>
            <person name="Li L."/>
            <person name="Wei W."/>
            <person name="Wang X."/>
            <person name="Wang C."/>
            <person name="Yang T."/>
            <person name="Huo Q."/>
            <person name="Li W."/>
            <person name="Guo W."/>
            <person name="Chen H."/>
            <person name="Zhou L."/>
            <person name="Ni X."/>
            <person name="Tian J."/>
            <person name="Zhou Y."/>
            <person name="Sheng Y."/>
            <person name="Liu T."/>
            <person name="Pan Y."/>
            <person name="Xia L."/>
            <person name="Li J."/>
            <person name="Zhao F."/>
            <person name="Cao W."/>
        </authorList>
    </citation>
    <scope>NUCLEOTIDE SEQUENCE</scope>
    <source>
        <strain evidence="1">Dsil-2018</strain>
    </source>
</reference>
<dbReference type="EMBL" id="CM023473">
    <property type="protein sequence ID" value="KAH7953310.1"/>
    <property type="molecule type" value="Genomic_DNA"/>
</dbReference>
<accession>A0ACB8CVV6</accession>